<name>A0ABX1YYJ2_9BACL</name>
<proteinExistence type="predicted"/>
<protein>
    <submittedName>
        <fullName evidence="1">Uncharacterized protein</fullName>
    </submittedName>
</protein>
<evidence type="ECO:0000313" key="1">
    <source>
        <dbReference type="EMBL" id="NOU86207.1"/>
    </source>
</evidence>
<sequence>MRSGNKLYVSDSDLDFNFRIVEVIENENITVSVLDIMEVGAITFKVEGQQSNIGNYLYGESVDEYIPTITFDQAKQMAENASREDLERYIIDPQTPFLEDFVLEGECCWFFFYNPDIEIPEQDWSRRMLSAYAVSKKGDMRHTYNYSSDPIKLQDYLQAMSAHFKKKCT</sequence>
<gene>
    <name evidence="1" type="ORF">GC102_10525</name>
</gene>
<reference evidence="1 2" key="1">
    <citation type="submission" date="2019-10" db="EMBL/GenBank/DDBJ databases">
        <title>Description of Paenibacillus choica sp. nov.</title>
        <authorList>
            <person name="Carlier A."/>
            <person name="Qi S."/>
        </authorList>
    </citation>
    <scope>NUCLEOTIDE SEQUENCE [LARGE SCALE GENOMIC DNA]</scope>
    <source>
        <strain evidence="1 2">LMG 31460</strain>
    </source>
</reference>
<dbReference type="RefSeq" id="WP_171689502.1">
    <property type="nucleotide sequence ID" value="NZ_WHOC01000049.1"/>
</dbReference>
<organism evidence="1 2">
    <name type="scientific">Paenibacillus germinis</name>
    <dbReference type="NCBI Taxonomy" id="2654979"/>
    <lineage>
        <taxon>Bacteria</taxon>
        <taxon>Bacillati</taxon>
        <taxon>Bacillota</taxon>
        <taxon>Bacilli</taxon>
        <taxon>Bacillales</taxon>
        <taxon>Paenibacillaceae</taxon>
        <taxon>Paenibacillus</taxon>
    </lineage>
</organism>
<dbReference type="EMBL" id="WHOC01000049">
    <property type="protein sequence ID" value="NOU86207.1"/>
    <property type="molecule type" value="Genomic_DNA"/>
</dbReference>
<accession>A0ABX1YYJ2</accession>
<evidence type="ECO:0000313" key="2">
    <source>
        <dbReference type="Proteomes" id="UP000658690"/>
    </source>
</evidence>
<keyword evidence="2" id="KW-1185">Reference proteome</keyword>
<dbReference type="Proteomes" id="UP000658690">
    <property type="component" value="Unassembled WGS sequence"/>
</dbReference>
<comment type="caution">
    <text evidence="1">The sequence shown here is derived from an EMBL/GenBank/DDBJ whole genome shotgun (WGS) entry which is preliminary data.</text>
</comment>